<proteinExistence type="predicted"/>
<evidence type="ECO:0000313" key="1">
    <source>
        <dbReference type="EMBL" id="MXQ53589.1"/>
    </source>
</evidence>
<organism evidence="1 2">
    <name type="scientific">Shimazuella alba</name>
    <dbReference type="NCBI Taxonomy" id="2690964"/>
    <lineage>
        <taxon>Bacteria</taxon>
        <taxon>Bacillati</taxon>
        <taxon>Bacillota</taxon>
        <taxon>Bacilli</taxon>
        <taxon>Bacillales</taxon>
        <taxon>Thermoactinomycetaceae</taxon>
        <taxon>Shimazuella</taxon>
    </lineage>
</organism>
<keyword evidence="2" id="KW-1185">Reference proteome</keyword>
<evidence type="ECO:0000313" key="2">
    <source>
        <dbReference type="Proteomes" id="UP000430692"/>
    </source>
</evidence>
<reference evidence="1 2" key="1">
    <citation type="submission" date="2019-12" db="EMBL/GenBank/DDBJ databases">
        <title>Whole-genome analyses of novel actinobacteria.</title>
        <authorList>
            <person name="Sahin N."/>
            <person name="Saygin H."/>
        </authorList>
    </citation>
    <scope>NUCLEOTIDE SEQUENCE [LARGE SCALE GENOMIC DNA]</scope>
    <source>
        <strain evidence="1 2">KC615</strain>
    </source>
</reference>
<dbReference type="Proteomes" id="UP000430692">
    <property type="component" value="Unassembled WGS sequence"/>
</dbReference>
<accession>A0A6I4VPT9</accession>
<gene>
    <name evidence="1" type="ORF">GSM42_07575</name>
</gene>
<dbReference type="InterPro" id="IPR020534">
    <property type="entry name" value="Uncharacterised_YqxA"/>
</dbReference>
<dbReference type="AlphaFoldDB" id="A0A6I4VPT9"/>
<dbReference type="RefSeq" id="WP_160800947.1">
    <property type="nucleotide sequence ID" value="NZ_WUUL01000004.1"/>
</dbReference>
<dbReference type="EMBL" id="WUUL01000004">
    <property type="protein sequence ID" value="MXQ53589.1"/>
    <property type="molecule type" value="Genomic_DNA"/>
</dbReference>
<name>A0A6I4VPT9_9BACL</name>
<comment type="caution">
    <text evidence="1">The sequence shown here is derived from an EMBL/GenBank/DDBJ whole genome shotgun (WGS) entry which is preliminary data.</text>
</comment>
<dbReference type="Pfam" id="PF12438">
    <property type="entry name" value="DUF3679"/>
    <property type="match status" value="1"/>
</dbReference>
<sequence>MRYSMQIMALCLVLLIGIFVGIDSAEKNIQKMQGIEGAPRAVELSTKGNKLELNVLGQVVQTKPLDTAKVEKVQKSLVHSENILSNIGNSIGSNMRYYSRMMLNSIFSWDK</sequence>
<protein>
    <submittedName>
        <fullName evidence="1">DUF3679 domain-containing protein</fullName>
    </submittedName>
</protein>